<gene>
    <name evidence="3" type="primary">LOC113866183</name>
</gene>
<dbReference type="PANTHER" id="PTHR33265:SF52">
    <property type="entry name" value="DUF761 DOMAIN PROTEIN"/>
    <property type="match status" value="1"/>
</dbReference>
<dbReference type="PANTHER" id="PTHR33265">
    <property type="entry name" value="AVR9/CF-9 RAPIDLY ELICITED PROTEIN-RELATED"/>
    <property type="match status" value="1"/>
</dbReference>
<accession>A0A8B8LNB0</accession>
<dbReference type="GeneID" id="113866183"/>
<reference evidence="2" key="1">
    <citation type="journal article" date="2019" name="Toxins">
        <title>Detection of Abrin-Like and Prepropulchellin-Like Toxin Genes and Transcripts Using Whole Genome Sequencing and Full-Length Transcript Sequencing of Abrus precatorius.</title>
        <authorList>
            <person name="Hovde B.T."/>
            <person name="Daligault H.E."/>
            <person name="Hanschen E.R."/>
            <person name="Kunde Y.A."/>
            <person name="Johnson M.B."/>
            <person name="Starkenburg S.R."/>
            <person name="Johnson S.L."/>
        </authorList>
    </citation>
    <scope>NUCLEOTIDE SEQUENCE [LARGE SCALE GENOMIC DNA]</scope>
</reference>
<dbReference type="Proteomes" id="UP000694853">
    <property type="component" value="Unplaced"/>
</dbReference>
<feature type="compositionally biased region" description="Basic residues" evidence="1">
    <location>
        <begin position="94"/>
        <end position="108"/>
    </location>
</feature>
<sequence>MDPARPTVVTEKVCKTVRLLTFFIQNGVAKSKVVHDMLDVMKRGKNIGKALNNVMVRHHEAITCRSRDAHMSFVSPLEYQFSCSGSPPRPSYASRRKLSPATAQRHRAPRLCRGAGDDELTGTIQRRVKITGSAASMLKETEKDFHVDEAAEEFIARFYRDLRLQKWLDHYC</sequence>
<dbReference type="KEGG" id="aprc:113866183"/>
<evidence type="ECO:0000313" key="3">
    <source>
        <dbReference type="RefSeq" id="XP_027356868.1"/>
    </source>
</evidence>
<reference evidence="3" key="2">
    <citation type="submission" date="2025-08" db="UniProtKB">
        <authorList>
            <consortium name="RefSeq"/>
        </authorList>
    </citation>
    <scope>IDENTIFICATION</scope>
    <source>
        <tissue evidence="3">Young leaves</tissue>
    </source>
</reference>
<feature type="region of interest" description="Disordered" evidence="1">
    <location>
        <begin position="85"/>
        <end position="108"/>
    </location>
</feature>
<dbReference type="InterPro" id="IPR008480">
    <property type="entry name" value="DUF761_pln"/>
</dbReference>
<name>A0A8B8LNB0_ABRPR</name>
<evidence type="ECO:0000313" key="2">
    <source>
        <dbReference type="Proteomes" id="UP000694853"/>
    </source>
</evidence>
<evidence type="ECO:0000256" key="1">
    <source>
        <dbReference type="SAM" id="MobiDB-lite"/>
    </source>
</evidence>
<dbReference type="RefSeq" id="XP_027356868.1">
    <property type="nucleotide sequence ID" value="XM_027501067.1"/>
</dbReference>
<organism evidence="2 3">
    <name type="scientific">Abrus precatorius</name>
    <name type="common">Indian licorice</name>
    <name type="synonym">Glycine abrus</name>
    <dbReference type="NCBI Taxonomy" id="3816"/>
    <lineage>
        <taxon>Eukaryota</taxon>
        <taxon>Viridiplantae</taxon>
        <taxon>Streptophyta</taxon>
        <taxon>Embryophyta</taxon>
        <taxon>Tracheophyta</taxon>
        <taxon>Spermatophyta</taxon>
        <taxon>Magnoliopsida</taxon>
        <taxon>eudicotyledons</taxon>
        <taxon>Gunneridae</taxon>
        <taxon>Pentapetalae</taxon>
        <taxon>rosids</taxon>
        <taxon>fabids</taxon>
        <taxon>Fabales</taxon>
        <taxon>Fabaceae</taxon>
        <taxon>Papilionoideae</taxon>
        <taxon>50 kb inversion clade</taxon>
        <taxon>NPAAA clade</taxon>
        <taxon>indigoferoid/millettioid clade</taxon>
        <taxon>Abreae</taxon>
        <taxon>Abrus</taxon>
    </lineage>
</organism>
<keyword evidence="2" id="KW-1185">Reference proteome</keyword>
<dbReference type="Pfam" id="PF05553">
    <property type="entry name" value="DUF761"/>
    <property type="match status" value="1"/>
</dbReference>
<dbReference type="OrthoDB" id="696337at2759"/>
<dbReference type="AlphaFoldDB" id="A0A8B8LNB0"/>
<protein>
    <submittedName>
        <fullName evidence="3">Uncharacterized protein LOC113866183</fullName>
    </submittedName>
</protein>
<proteinExistence type="predicted"/>